<feature type="chain" id="PRO_5008402719" description="Protein TsetseEP domain-containing protein" evidence="1">
    <location>
        <begin position="20"/>
        <end position="181"/>
    </location>
</feature>
<reference evidence="2" key="2">
    <citation type="submission" date="2020-05" db="UniProtKB">
        <authorList>
            <consortium name="EnsemblMetazoa"/>
        </authorList>
    </citation>
    <scope>IDENTIFICATION</scope>
    <source>
        <strain evidence="2">IAEA</strain>
    </source>
</reference>
<name>A0A1A9ZB02_GLOPL</name>
<evidence type="ECO:0000313" key="3">
    <source>
        <dbReference type="Proteomes" id="UP000092445"/>
    </source>
</evidence>
<evidence type="ECO:0000313" key="2">
    <source>
        <dbReference type="EnsemblMetazoa" id="GPAI009124-PA"/>
    </source>
</evidence>
<dbReference type="VEuPathDB" id="VectorBase:GPAI009124"/>
<keyword evidence="1" id="KW-0732">Signal</keyword>
<proteinExistence type="predicted"/>
<evidence type="ECO:0008006" key="4">
    <source>
        <dbReference type="Google" id="ProtNLM"/>
    </source>
</evidence>
<feature type="signal peptide" evidence="1">
    <location>
        <begin position="1"/>
        <end position="19"/>
    </location>
</feature>
<organism evidence="2 3">
    <name type="scientific">Glossina pallidipes</name>
    <name type="common">Tsetse fly</name>
    <dbReference type="NCBI Taxonomy" id="7398"/>
    <lineage>
        <taxon>Eukaryota</taxon>
        <taxon>Metazoa</taxon>
        <taxon>Ecdysozoa</taxon>
        <taxon>Arthropoda</taxon>
        <taxon>Hexapoda</taxon>
        <taxon>Insecta</taxon>
        <taxon>Pterygota</taxon>
        <taxon>Neoptera</taxon>
        <taxon>Endopterygota</taxon>
        <taxon>Diptera</taxon>
        <taxon>Brachycera</taxon>
        <taxon>Muscomorpha</taxon>
        <taxon>Hippoboscoidea</taxon>
        <taxon>Glossinidae</taxon>
        <taxon>Glossina</taxon>
    </lineage>
</organism>
<sequence length="181" mass="20478">MFKMIPISVLVGINILAIAAKPTQETPFDTLVNRLTKNFYGMHCMSEVIIEVDAAAGDFAYDLELCEDPYTVDDYKDILDTKDTINRITDRLLTVNELDCDNHQYLPDWNGSTIPTPECLKKFKKHLSKMDYVVSETITEIETAAENNICALMAMGKYIVKLNNFTTYLQVCGELAEIFGK</sequence>
<dbReference type="AlphaFoldDB" id="A0A1A9ZB02"/>
<dbReference type="EnsemblMetazoa" id="GPAI009124-RA">
    <property type="protein sequence ID" value="GPAI009124-PA"/>
    <property type="gene ID" value="GPAI009124"/>
</dbReference>
<dbReference type="Proteomes" id="UP000092445">
    <property type="component" value="Unassembled WGS sequence"/>
</dbReference>
<reference evidence="3" key="1">
    <citation type="submission" date="2014-03" db="EMBL/GenBank/DDBJ databases">
        <authorList>
            <person name="Aksoy S."/>
            <person name="Warren W."/>
            <person name="Wilson R.K."/>
        </authorList>
    </citation>
    <scope>NUCLEOTIDE SEQUENCE [LARGE SCALE GENOMIC DNA]</scope>
    <source>
        <strain evidence="3">IAEA</strain>
    </source>
</reference>
<evidence type="ECO:0000256" key="1">
    <source>
        <dbReference type="SAM" id="SignalP"/>
    </source>
</evidence>
<accession>A0A1A9ZB02</accession>
<protein>
    <recommendedName>
        <fullName evidence="4">Protein TsetseEP domain-containing protein</fullName>
    </recommendedName>
</protein>
<keyword evidence="3" id="KW-1185">Reference proteome</keyword>